<evidence type="ECO:0000313" key="1">
    <source>
        <dbReference type="EMBL" id="NKY41499.1"/>
    </source>
</evidence>
<keyword evidence="2" id="KW-1185">Reference proteome</keyword>
<dbReference type="InterPro" id="IPR016181">
    <property type="entry name" value="Acyl_CoA_acyltransferase"/>
</dbReference>
<organism evidence="1 2">
    <name type="scientific">Cellulomonas septica</name>
    <dbReference type="NCBI Taxonomy" id="285080"/>
    <lineage>
        <taxon>Bacteria</taxon>
        <taxon>Bacillati</taxon>
        <taxon>Actinomycetota</taxon>
        <taxon>Actinomycetes</taxon>
        <taxon>Micrococcales</taxon>
        <taxon>Cellulomonadaceae</taxon>
        <taxon>Cellulomonas</taxon>
    </lineage>
</organism>
<dbReference type="RefSeq" id="WP_168680867.1">
    <property type="nucleotide sequence ID" value="NZ_JAAXOY010000754.1"/>
</dbReference>
<reference evidence="1 2" key="1">
    <citation type="submission" date="2020-04" db="EMBL/GenBank/DDBJ databases">
        <title>MicrobeNet Type strains.</title>
        <authorList>
            <person name="Nicholson A.C."/>
        </authorList>
    </citation>
    <scope>NUCLEOTIDE SEQUENCE [LARGE SCALE GENOMIC DNA]</scope>
    <source>
        <strain evidence="1 2">ATCC BAA-787</strain>
    </source>
</reference>
<evidence type="ECO:0000313" key="2">
    <source>
        <dbReference type="Proteomes" id="UP000777774"/>
    </source>
</evidence>
<dbReference type="Gene3D" id="3.40.630.30">
    <property type="match status" value="1"/>
</dbReference>
<sequence length="206" mass="22731">MSAAAIDVDGHRVVPLGPDTWDLFAGLAEKHNGVWGGCWCTYFHLYPDPTEERRAVGHREFKRQLVLAGRAHAALVLDADDEAAVAWAQYGPVDEVANIHHRKQWEREAVRRPDFRITCLFVDRDHRRSGMASVAVRGALALIADAGGGLVESYPHDLPPGKKTSASFLYNATRTMYEQLGFAYDRPKGQGNCVMTTYVEPAAPVG</sequence>
<dbReference type="Proteomes" id="UP000777774">
    <property type="component" value="Unassembled WGS sequence"/>
</dbReference>
<gene>
    <name evidence="1" type="ORF">HGA02_18850</name>
</gene>
<proteinExistence type="predicted"/>
<protein>
    <submittedName>
        <fullName evidence="1">GNAT family N-acetyltransferase</fullName>
    </submittedName>
</protein>
<name>A0ABX1K4N9_9CELL</name>
<dbReference type="SUPFAM" id="SSF55729">
    <property type="entry name" value="Acyl-CoA N-acyltransferases (Nat)"/>
    <property type="match status" value="1"/>
</dbReference>
<comment type="caution">
    <text evidence="1">The sequence shown here is derived from an EMBL/GenBank/DDBJ whole genome shotgun (WGS) entry which is preliminary data.</text>
</comment>
<accession>A0ABX1K4N9</accession>
<dbReference type="EMBL" id="JAAXOY010000754">
    <property type="protein sequence ID" value="NKY41499.1"/>
    <property type="molecule type" value="Genomic_DNA"/>
</dbReference>